<dbReference type="EMBL" id="MPUH01000194">
    <property type="protein sequence ID" value="OMJ86808.1"/>
    <property type="molecule type" value="Genomic_DNA"/>
</dbReference>
<dbReference type="OrthoDB" id="318920at2759"/>
<reference evidence="2 3" key="1">
    <citation type="submission" date="2016-11" db="EMBL/GenBank/DDBJ databases">
        <title>The macronuclear genome of Stentor coeruleus: a giant cell with tiny introns.</title>
        <authorList>
            <person name="Slabodnick M."/>
            <person name="Ruby J.G."/>
            <person name="Reiff S.B."/>
            <person name="Swart E.C."/>
            <person name="Gosai S."/>
            <person name="Prabakaran S."/>
            <person name="Witkowska E."/>
            <person name="Larue G.E."/>
            <person name="Fisher S."/>
            <person name="Freeman R.M."/>
            <person name="Gunawardena J."/>
            <person name="Chu W."/>
            <person name="Stover N.A."/>
            <person name="Gregory B.D."/>
            <person name="Nowacki M."/>
            <person name="Derisi J."/>
            <person name="Roy S.W."/>
            <person name="Marshall W.F."/>
            <person name="Sood P."/>
        </authorList>
    </citation>
    <scope>NUCLEOTIDE SEQUENCE [LARGE SCALE GENOMIC DNA]</scope>
    <source>
        <strain evidence="2">WM001</strain>
    </source>
</reference>
<dbReference type="SUPFAM" id="SSF55961">
    <property type="entry name" value="Bet v1-like"/>
    <property type="match status" value="1"/>
</dbReference>
<comment type="caution">
    <text evidence="2">The sequence shown here is derived from an EMBL/GenBank/DDBJ whole genome shotgun (WGS) entry which is preliminary data.</text>
</comment>
<dbReference type="InterPro" id="IPR023393">
    <property type="entry name" value="START-like_dom_sf"/>
</dbReference>
<dbReference type="InterPro" id="IPR002913">
    <property type="entry name" value="START_lipid-bd_dom"/>
</dbReference>
<evidence type="ECO:0000313" key="2">
    <source>
        <dbReference type="EMBL" id="OMJ86808.1"/>
    </source>
</evidence>
<dbReference type="GO" id="GO:0008289">
    <property type="term" value="F:lipid binding"/>
    <property type="evidence" value="ECO:0007669"/>
    <property type="project" value="InterPro"/>
</dbReference>
<dbReference type="CDD" id="cd00177">
    <property type="entry name" value="START"/>
    <property type="match status" value="1"/>
</dbReference>
<dbReference type="AlphaFoldDB" id="A0A1R2CCR7"/>
<protein>
    <recommendedName>
        <fullName evidence="1">START domain-containing protein</fullName>
    </recommendedName>
</protein>
<gene>
    <name evidence="2" type="ORF">SteCoe_11579</name>
</gene>
<accession>A0A1R2CCR7</accession>
<sequence length="208" mass="23641">MSSELEVNQEKAGQAFEDGMNLIQDIGGWTELSSNSDITVYQRPTDSGINAVKTEAFFNKPFAQMADYCWNHWKDLEMTLWDVIRYIDYLKEYEDGSRIRVERTRNFGPVSPREGYLYYSKQQLDESTIVLLATSSPLEFPITADCVKGELKFGIQIFEAVAGDANKTHLTTLDQADPKGSLPNFVVNEVNLDRGKFYEALVKKLKSL</sequence>
<proteinExistence type="predicted"/>
<feature type="domain" description="START" evidence="1">
    <location>
        <begin position="27"/>
        <end position="190"/>
    </location>
</feature>
<dbReference type="Pfam" id="PF01852">
    <property type="entry name" value="START"/>
    <property type="match status" value="1"/>
</dbReference>
<dbReference type="Proteomes" id="UP000187209">
    <property type="component" value="Unassembled WGS sequence"/>
</dbReference>
<evidence type="ECO:0000259" key="1">
    <source>
        <dbReference type="Pfam" id="PF01852"/>
    </source>
</evidence>
<dbReference type="Gene3D" id="3.30.530.20">
    <property type="match status" value="1"/>
</dbReference>
<keyword evidence="3" id="KW-1185">Reference proteome</keyword>
<organism evidence="2 3">
    <name type="scientific">Stentor coeruleus</name>
    <dbReference type="NCBI Taxonomy" id="5963"/>
    <lineage>
        <taxon>Eukaryota</taxon>
        <taxon>Sar</taxon>
        <taxon>Alveolata</taxon>
        <taxon>Ciliophora</taxon>
        <taxon>Postciliodesmatophora</taxon>
        <taxon>Heterotrichea</taxon>
        <taxon>Heterotrichida</taxon>
        <taxon>Stentoridae</taxon>
        <taxon>Stentor</taxon>
    </lineage>
</organism>
<name>A0A1R2CCR7_9CILI</name>
<evidence type="ECO:0000313" key="3">
    <source>
        <dbReference type="Proteomes" id="UP000187209"/>
    </source>
</evidence>